<feature type="chain" id="PRO_5014636902" evidence="1">
    <location>
        <begin position="21"/>
        <end position="168"/>
    </location>
</feature>
<dbReference type="EMBL" id="GGFL01013332">
    <property type="protein sequence ID" value="MBW77510.1"/>
    <property type="molecule type" value="Transcribed_RNA"/>
</dbReference>
<organism evidence="2">
    <name type="scientific">Anopheles darlingi</name>
    <name type="common">Mosquito</name>
    <dbReference type="NCBI Taxonomy" id="43151"/>
    <lineage>
        <taxon>Eukaryota</taxon>
        <taxon>Metazoa</taxon>
        <taxon>Ecdysozoa</taxon>
        <taxon>Arthropoda</taxon>
        <taxon>Hexapoda</taxon>
        <taxon>Insecta</taxon>
        <taxon>Pterygota</taxon>
        <taxon>Neoptera</taxon>
        <taxon>Endopterygota</taxon>
        <taxon>Diptera</taxon>
        <taxon>Nematocera</taxon>
        <taxon>Culicoidea</taxon>
        <taxon>Culicidae</taxon>
        <taxon>Anophelinae</taxon>
        <taxon>Anopheles</taxon>
    </lineage>
</organism>
<dbReference type="AlphaFoldDB" id="A0A2M4DIW1"/>
<name>A0A2M4DIW1_ANODA</name>
<accession>A0A2M4DIW1</accession>
<sequence length="168" mass="17897">MFASMFFCLISSAISRWASASNGLACSIRSRFCCFSIRSAICLRSSVANVSRLPDSSASASRGLFCFNRASWSGLERNISRTTAGSSSMPTDGEGRGFNRLLLLLLLSEPVPPPPPPPLPPALRLAGTWMELKSRFASRGWSAPLGAGGRAGRGFVLCSHTRSPSLTP</sequence>
<feature type="signal peptide" evidence="1">
    <location>
        <begin position="1"/>
        <end position="20"/>
    </location>
</feature>
<evidence type="ECO:0000256" key="1">
    <source>
        <dbReference type="SAM" id="SignalP"/>
    </source>
</evidence>
<protein>
    <submittedName>
        <fullName evidence="2">Putative secreted protein</fullName>
    </submittedName>
</protein>
<keyword evidence="1" id="KW-0732">Signal</keyword>
<proteinExistence type="predicted"/>
<reference evidence="2" key="1">
    <citation type="submission" date="2018-01" db="EMBL/GenBank/DDBJ databases">
        <title>An insight into the sialome of Amazonian anophelines.</title>
        <authorList>
            <person name="Ribeiro J.M."/>
            <person name="Scarpassa V."/>
            <person name="Calvo E."/>
        </authorList>
    </citation>
    <scope>NUCLEOTIDE SEQUENCE</scope>
</reference>
<evidence type="ECO:0000313" key="2">
    <source>
        <dbReference type="EMBL" id="MBW77510.1"/>
    </source>
</evidence>